<proteinExistence type="predicted"/>
<comment type="caution">
    <text evidence="3">The sequence shown here is derived from an EMBL/GenBank/DDBJ whole genome shotgun (WGS) entry which is preliminary data.</text>
</comment>
<protein>
    <submittedName>
        <fullName evidence="3">Uncharacterized protein</fullName>
    </submittedName>
</protein>
<feature type="region of interest" description="Disordered" evidence="1">
    <location>
        <begin position="36"/>
        <end position="72"/>
    </location>
</feature>
<organism evidence="3 4">
    <name type="scientific">Streptomyces ziwulingensis</name>
    <dbReference type="NCBI Taxonomy" id="1045501"/>
    <lineage>
        <taxon>Bacteria</taxon>
        <taxon>Bacillati</taxon>
        <taxon>Actinomycetota</taxon>
        <taxon>Actinomycetes</taxon>
        <taxon>Kitasatosporales</taxon>
        <taxon>Streptomycetaceae</taxon>
        <taxon>Streptomyces</taxon>
    </lineage>
</organism>
<feature type="chain" id="PRO_5045943150" evidence="2">
    <location>
        <begin position="25"/>
        <end position="72"/>
    </location>
</feature>
<dbReference type="EMBL" id="BAABIG010000052">
    <property type="protein sequence ID" value="GAA4811240.1"/>
    <property type="molecule type" value="Genomic_DNA"/>
</dbReference>
<dbReference type="RefSeq" id="WP_345622117.1">
    <property type="nucleotide sequence ID" value="NZ_BAABIG010000052.1"/>
</dbReference>
<evidence type="ECO:0000256" key="1">
    <source>
        <dbReference type="SAM" id="MobiDB-lite"/>
    </source>
</evidence>
<reference evidence="4" key="1">
    <citation type="journal article" date="2019" name="Int. J. Syst. Evol. Microbiol.">
        <title>The Global Catalogue of Microorganisms (GCM) 10K type strain sequencing project: providing services to taxonomists for standard genome sequencing and annotation.</title>
        <authorList>
            <consortium name="The Broad Institute Genomics Platform"/>
            <consortium name="The Broad Institute Genome Sequencing Center for Infectious Disease"/>
            <person name="Wu L."/>
            <person name="Ma J."/>
        </authorList>
    </citation>
    <scope>NUCLEOTIDE SEQUENCE [LARGE SCALE GENOMIC DNA]</scope>
    <source>
        <strain evidence="4">JCM 18081</strain>
    </source>
</reference>
<gene>
    <name evidence="3" type="ORF">GCM10023220_47690</name>
</gene>
<evidence type="ECO:0000313" key="3">
    <source>
        <dbReference type="EMBL" id="GAA4811240.1"/>
    </source>
</evidence>
<feature type="signal peptide" evidence="2">
    <location>
        <begin position="1"/>
        <end position="24"/>
    </location>
</feature>
<dbReference type="Proteomes" id="UP001501265">
    <property type="component" value="Unassembled WGS sequence"/>
</dbReference>
<sequence length="72" mass="7109">MRSRTRLAVVAALAGGAIALTAGAFTAAHHQDEAPWAVAPAGADGHRDTAGVDPDYPLPGSGGPRGDGLHLA</sequence>
<accession>A0ABP9CLC5</accession>
<keyword evidence="2" id="KW-0732">Signal</keyword>
<keyword evidence="4" id="KW-1185">Reference proteome</keyword>
<evidence type="ECO:0000313" key="4">
    <source>
        <dbReference type="Proteomes" id="UP001501265"/>
    </source>
</evidence>
<name>A0ABP9CLC5_9ACTN</name>
<evidence type="ECO:0000256" key="2">
    <source>
        <dbReference type="SAM" id="SignalP"/>
    </source>
</evidence>